<feature type="transmembrane region" description="Helical" evidence="2">
    <location>
        <begin position="228"/>
        <end position="250"/>
    </location>
</feature>
<evidence type="ECO:0000256" key="2">
    <source>
        <dbReference type="SAM" id="Phobius"/>
    </source>
</evidence>
<sequence length="379" mass="42151">MSDAQDPPGSIYTPIGRCTERPVPLLMSGSEVAIAEITGPLLLGHFFNWGLFGALTVQAYIYYLAFPHDRWIPKTIVAVAYTLEFLQTILATRDAFRNFGTGWGDMDDLDKVGWLWFSVPVMSSIISVLAQIFFAWRIWMFSDKWWLPILIVLLAITEGVAGIWSGVSAHFIGIFSKVQEHNEKTTAVWLGGTALCDVIIAASMIYYLTRSKSGFRSTNVVLAKFVRITVETGAVCATFAILDLAFFIAYKHNNYHLAPSIALSKLYSNSLLVVFNGRIRFVGGRDIGNASDDYSLSFTTTSFNATTSATMPIHRLSRAPHHTISVSAHETTTSQSNLDLELDNNTVTKFRNESDDPLAEKEDSLPEASRHRRSAELYP</sequence>
<feature type="transmembrane region" description="Helical" evidence="2">
    <location>
        <begin position="113"/>
        <end position="134"/>
    </location>
</feature>
<feature type="transmembrane region" description="Helical" evidence="2">
    <location>
        <begin position="187"/>
        <end position="208"/>
    </location>
</feature>
<dbReference type="EMBL" id="JAUEPU010000006">
    <property type="protein sequence ID" value="KAK0501575.1"/>
    <property type="molecule type" value="Genomic_DNA"/>
</dbReference>
<accession>A0AA39QGD2</accession>
<evidence type="ECO:0000313" key="4">
    <source>
        <dbReference type="EMBL" id="KAK0501575.1"/>
    </source>
</evidence>
<dbReference type="PANTHER" id="PTHR40465">
    <property type="entry name" value="CHROMOSOME 1, WHOLE GENOME SHOTGUN SEQUENCE"/>
    <property type="match status" value="1"/>
</dbReference>
<feature type="transmembrane region" description="Helical" evidence="2">
    <location>
        <begin position="46"/>
        <end position="64"/>
    </location>
</feature>
<dbReference type="InterPro" id="IPR045339">
    <property type="entry name" value="DUF6534"/>
</dbReference>
<dbReference type="AlphaFoldDB" id="A0AA39QGD2"/>
<feature type="transmembrane region" description="Helical" evidence="2">
    <location>
        <begin position="146"/>
        <end position="167"/>
    </location>
</feature>
<proteinExistence type="predicted"/>
<reference evidence="4" key="1">
    <citation type="submission" date="2023-06" db="EMBL/GenBank/DDBJ databases">
        <authorList>
            <consortium name="Lawrence Berkeley National Laboratory"/>
            <person name="Ahrendt S."/>
            <person name="Sahu N."/>
            <person name="Indic B."/>
            <person name="Wong-Bajracharya J."/>
            <person name="Merenyi Z."/>
            <person name="Ke H.-M."/>
            <person name="Monk M."/>
            <person name="Kocsube S."/>
            <person name="Drula E."/>
            <person name="Lipzen A."/>
            <person name="Balint B."/>
            <person name="Henrissat B."/>
            <person name="Andreopoulos B."/>
            <person name="Martin F.M."/>
            <person name="Harder C.B."/>
            <person name="Rigling D."/>
            <person name="Ford K.L."/>
            <person name="Foster G.D."/>
            <person name="Pangilinan J."/>
            <person name="Papanicolaou A."/>
            <person name="Barry K."/>
            <person name="LaButti K."/>
            <person name="Viragh M."/>
            <person name="Koriabine M."/>
            <person name="Yan M."/>
            <person name="Riley R."/>
            <person name="Champramary S."/>
            <person name="Plett K.L."/>
            <person name="Tsai I.J."/>
            <person name="Slot J."/>
            <person name="Sipos G."/>
            <person name="Plett J."/>
            <person name="Nagy L.G."/>
            <person name="Grigoriev I.V."/>
        </authorList>
    </citation>
    <scope>NUCLEOTIDE SEQUENCE</scope>
    <source>
        <strain evidence="4">HWK02</strain>
    </source>
</reference>
<keyword evidence="5" id="KW-1185">Reference proteome</keyword>
<dbReference type="PANTHER" id="PTHR40465:SF1">
    <property type="entry name" value="DUF6534 DOMAIN-CONTAINING PROTEIN"/>
    <property type="match status" value="1"/>
</dbReference>
<feature type="region of interest" description="Disordered" evidence="1">
    <location>
        <begin position="350"/>
        <end position="379"/>
    </location>
</feature>
<protein>
    <recommendedName>
        <fullName evidence="3">DUF6534 domain-containing protein</fullName>
    </recommendedName>
</protein>
<dbReference type="Pfam" id="PF20152">
    <property type="entry name" value="DUF6534"/>
    <property type="match status" value="1"/>
</dbReference>
<name>A0AA39QGD2_9AGAR</name>
<evidence type="ECO:0000313" key="5">
    <source>
        <dbReference type="Proteomes" id="UP001175228"/>
    </source>
</evidence>
<comment type="caution">
    <text evidence="4">The sequence shown here is derived from an EMBL/GenBank/DDBJ whole genome shotgun (WGS) entry which is preliminary data.</text>
</comment>
<keyword evidence="2" id="KW-0472">Membrane</keyword>
<dbReference type="Proteomes" id="UP001175228">
    <property type="component" value="Unassembled WGS sequence"/>
</dbReference>
<evidence type="ECO:0000259" key="3">
    <source>
        <dbReference type="Pfam" id="PF20152"/>
    </source>
</evidence>
<feature type="compositionally biased region" description="Basic and acidic residues" evidence="1">
    <location>
        <begin position="350"/>
        <end position="364"/>
    </location>
</feature>
<gene>
    <name evidence="4" type="ORF">EDD18DRAFT_1143315</name>
</gene>
<organism evidence="4 5">
    <name type="scientific">Armillaria luteobubalina</name>
    <dbReference type="NCBI Taxonomy" id="153913"/>
    <lineage>
        <taxon>Eukaryota</taxon>
        <taxon>Fungi</taxon>
        <taxon>Dikarya</taxon>
        <taxon>Basidiomycota</taxon>
        <taxon>Agaricomycotina</taxon>
        <taxon>Agaricomycetes</taxon>
        <taxon>Agaricomycetidae</taxon>
        <taxon>Agaricales</taxon>
        <taxon>Marasmiineae</taxon>
        <taxon>Physalacriaceae</taxon>
        <taxon>Armillaria</taxon>
    </lineage>
</organism>
<keyword evidence="2" id="KW-0812">Transmembrane</keyword>
<evidence type="ECO:0000256" key="1">
    <source>
        <dbReference type="SAM" id="MobiDB-lite"/>
    </source>
</evidence>
<feature type="domain" description="DUF6534" evidence="3">
    <location>
        <begin position="194"/>
        <end position="278"/>
    </location>
</feature>
<keyword evidence="2" id="KW-1133">Transmembrane helix</keyword>